<proteinExistence type="predicted"/>
<dbReference type="OrthoDB" id="6264136at2"/>
<evidence type="ECO:0000313" key="2">
    <source>
        <dbReference type="Proteomes" id="UP000291106"/>
    </source>
</evidence>
<keyword evidence="2" id="KW-1185">Reference proteome</keyword>
<name>A0A411PIQ5_9GAMM</name>
<evidence type="ECO:0000313" key="1">
    <source>
        <dbReference type="EMBL" id="QBF83425.1"/>
    </source>
</evidence>
<dbReference type="KEGG" id="smai:EXU30_12500"/>
<accession>A0A411PIQ5</accession>
<dbReference type="AlphaFoldDB" id="A0A411PIQ5"/>
<organism evidence="1 2">
    <name type="scientific">Shewanella maritima</name>
    <dbReference type="NCBI Taxonomy" id="2520507"/>
    <lineage>
        <taxon>Bacteria</taxon>
        <taxon>Pseudomonadati</taxon>
        <taxon>Pseudomonadota</taxon>
        <taxon>Gammaproteobacteria</taxon>
        <taxon>Alteromonadales</taxon>
        <taxon>Shewanellaceae</taxon>
        <taxon>Shewanella</taxon>
    </lineage>
</organism>
<dbReference type="EMBL" id="CP036200">
    <property type="protein sequence ID" value="QBF83425.1"/>
    <property type="molecule type" value="Genomic_DNA"/>
</dbReference>
<reference evidence="1 2" key="1">
    <citation type="submission" date="2019-02" db="EMBL/GenBank/DDBJ databases">
        <title>Shewanella sp. D4-2 isolated from Dokdo Island.</title>
        <authorList>
            <person name="Baek K."/>
        </authorList>
    </citation>
    <scope>NUCLEOTIDE SEQUENCE [LARGE SCALE GENOMIC DNA]</scope>
    <source>
        <strain evidence="1 2">D4-2</strain>
    </source>
</reference>
<dbReference type="Proteomes" id="UP000291106">
    <property type="component" value="Chromosome"/>
</dbReference>
<sequence length="106" mass="11264">MSSQCDETAPAAAGNGLGNSILVQDKLVTLAYGYPRHTEAGIARAINIADISDGGEFRITSYTLASRPGLRIRPNGDYGTNECEVRYSQPQSAGDTPLIEIDTSQC</sequence>
<gene>
    <name evidence="1" type="ORF">EXU30_12500</name>
</gene>
<dbReference type="RefSeq" id="WP_130600527.1">
    <property type="nucleotide sequence ID" value="NZ_CP036200.1"/>
</dbReference>
<protein>
    <submittedName>
        <fullName evidence="1">Uncharacterized protein</fullName>
    </submittedName>
</protein>